<dbReference type="Pfam" id="PF05380">
    <property type="entry name" value="Peptidase_A17"/>
    <property type="match status" value="1"/>
</dbReference>
<dbReference type="PANTHER" id="PTHR47331:SF1">
    <property type="entry name" value="GAG-LIKE PROTEIN"/>
    <property type="match status" value="1"/>
</dbReference>
<dbReference type="InterPro" id="IPR012337">
    <property type="entry name" value="RNaseH-like_sf"/>
</dbReference>
<feature type="compositionally biased region" description="Polar residues" evidence="1">
    <location>
        <begin position="1053"/>
        <end position="1064"/>
    </location>
</feature>
<evidence type="ECO:0000313" key="2">
    <source>
        <dbReference type="EnsemblMetazoa" id="XP_044317455.1"/>
    </source>
</evidence>
<organism evidence="2 3">
    <name type="scientific">Drosophila rhopaloa</name>
    <name type="common">Fruit fly</name>
    <dbReference type="NCBI Taxonomy" id="1041015"/>
    <lineage>
        <taxon>Eukaryota</taxon>
        <taxon>Metazoa</taxon>
        <taxon>Ecdysozoa</taxon>
        <taxon>Arthropoda</taxon>
        <taxon>Hexapoda</taxon>
        <taxon>Insecta</taxon>
        <taxon>Pterygota</taxon>
        <taxon>Neoptera</taxon>
        <taxon>Endopterygota</taxon>
        <taxon>Diptera</taxon>
        <taxon>Brachycera</taxon>
        <taxon>Muscomorpha</taxon>
        <taxon>Ephydroidea</taxon>
        <taxon>Drosophilidae</taxon>
        <taxon>Drosophila</taxon>
        <taxon>Sophophora</taxon>
    </lineage>
</organism>
<sequence length="1094" mass="122970">MADGEAKTALTKFVAVTDRVSQFEARVNIPTDPPPSVHTNKVRLQQIQALWDKVEKEYETCSEDLSLVNSTDTMEVFERCAATLNETIERASVQPIHEPPTPVPLPKCGNSLKHLKSTVQGCLTALKIAKVDITNWDYLLVFLCSSKLTKLTLALWEQSLLNPSEIPGEASAYVLPHLAGNLPSYTIPEGSLRDLPPIQLADPNFYQSSKIDVLIGADILPSIILGGFHSNVFGTLLGQETIFGWIICGPIAKNPTNRISSFSARLSVTESQLDGIVTKFLEVEDVPVKPGKESSSVCENNFQQTTTRGKEGWNEVRLNKNAPLREQYNSVIQEYLDLGHMHKVSPNDDSSNFYLPHHAVFKPDSTTTKVRVVFNASNKSSNGSSNGVFKYVFNADITKMYRQILVHSDHTRFQRILFRDKEGKLCDYELNTVTFGVNCATFLPYACFNNWFTIFMYVDDVLAGTHTQQSAVSAIKELRGALESAGFPLRKWTSNEKKLLQGIPKEHLIRADFLELEDASISKTLGIRWHATSDSFLFLPMDISLQTTYTKREVLSQIAKLFDPAGWLSPFIVREKKLLQEIWLRELSWDQPLPTDLVTKWRNFLEGYQTLKEVRIPRWVRFHPAAKLQFHGFCDALQSAYGAAIFVRVETTDGCFTHLLLSKTRVAPVKSLSIPRLELCGAVLLSELAAAVLSEMTPTQGVSVHELKDSNLWWHGPEWLRHNQEQWPLNSSVPLEIELEKRPIRCNVATAPPKNDILERFSAFERALRVLAYVFWFARMCRKQNVNIKAELTAAELSDVQERLIVLTQLNEYPIEYKALGKKQHIPVSSTISNLNPFIDSHGVLRASGRLRASEMLSYDEKHPSIIPARCTFAKLLALFTHRISLHGDIWIKLRNLVKDTIHSCRVCTIHRQKLQTQLMGDLPCARSTFSRAFTHTGVDFAGPFDIKNYVAFSRFSARRGCPHHIYSDNGKTFVGASTSLSKDFIEATRSLILSKYSLQNVTWHFNPPGAPHMGALWEAGVKSFKTHFYKQTAGGKYSFEELIVHDGANYNPARSATRNQRVQVPSLPRGARAEEMPTVPSAPGGEAAPRGPH</sequence>
<dbReference type="Proteomes" id="UP001652680">
    <property type="component" value="Unassembled WGS sequence"/>
</dbReference>
<reference evidence="2" key="2">
    <citation type="submission" date="2025-05" db="UniProtKB">
        <authorList>
            <consortium name="EnsemblMetazoa"/>
        </authorList>
    </citation>
    <scope>IDENTIFICATION</scope>
</reference>
<dbReference type="SUPFAM" id="SSF56672">
    <property type="entry name" value="DNA/RNA polymerases"/>
    <property type="match status" value="1"/>
</dbReference>
<proteinExistence type="predicted"/>
<dbReference type="InterPro" id="IPR036397">
    <property type="entry name" value="RNaseH_sf"/>
</dbReference>
<keyword evidence="3" id="KW-1185">Reference proteome</keyword>
<feature type="region of interest" description="Disordered" evidence="1">
    <location>
        <begin position="1052"/>
        <end position="1094"/>
    </location>
</feature>
<dbReference type="Gene3D" id="3.30.420.10">
    <property type="entry name" value="Ribonuclease H-like superfamily/Ribonuclease H"/>
    <property type="match status" value="1"/>
</dbReference>
<evidence type="ECO:0008006" key="4">
    <source>
        <dbReference type="Google" id="ProtNLM"/>
    </source>
</evidence>
<reference evidence="3" key="1">
    <citation type="journal article" date="2021" name="Elife">
        <title>Highly contiguous assemblies of 101 drosophilid genomes.</title>
        <authorList>
            <person name="Kim B.Y."/>
            <person name="Wang J.R."/>
            <person name="Miller D.E."/>
            <person name="Barmina O."/>
            <person name="Delaney E."/>
            <person name="Thompson A."/>
            <person name="Comeault A.A."/>
            <person name="Peede D."/>
            <person name="D'Agostino E.R."/>
            <person name="Pelaez J."/>
            <person name="Aguilar J.M."/>
            <person name="Haji D."/>
            <person name="Matsunaga T."/>
            <person name="Armstrong E.E."/>
            <person name="Zych M."/>
            <person name="Ogawa Y."/>
            <person name="Stamenkovic-Radak M."/>
            <person name="Jelic M."/>
            <person name="Veselinovic M.S."/>
            <person name="Tanaskovic M."/>
            <person name="Eric P."/>
            <person name="Gao J.J."/>
            <person name="Katoh T.K."/>
            <person name="Toda M.J."/>
            <person name="Watabe H."/>
            <person name="Watada M."/>
            <person name="Davis J.S."/>
            <person name="Moyle L.C."/>
            <person name="Manoli G."/>
            <person name="Bertolini E."/>
            <person name="Kostal V."/>
            <person name="Hawley R.S."/>
            <person name="Takahashi A."/>
            <person name="Jones C.D."/>
            <person name="Price D.K."/>
            <person name="Whiteman N."/>
            <person name="Kopp A."/>
            <person name="Matute D.R."/>
            <person name="Petrov D.A."/>
        </authorList>
    </citation>
    <scope>NUCLEOTIDE SEQUENCE [LARGE SCALE GENOMIC DNA]</scope>
</reference>
<evidence type="ECO:0000256" key="1">
    <source>
        <dbReference type="SAM" id="MobiDB-lite"/>
    </source>
</evidence>
<evidence type="ECO:0000313" key="3">
    <source>
        <dbReference type="Proteomes" id="UP001652680"/>
    </source>
</evidence>
<dbReference type="RefSeq" id="XP_044317455.1">
    <property type="nucleotide sequence ID" value="XM_044461520.1"/>
</dbReference>
<dbReference type="InterPro" id="IPR008042">
    <property type="entry name" value="Retrotrans_Pao"/>
</dbReference>
<dbReference type="GeneID" id="123038061"/>
<protein>
    <recommendedName>
        <fullName evidence="4">Integrase catalytic domain-containing protein</fullName>
    </recommendedName>
</protein>
<dbReference type="EnsemblMetazoa" id="XM_044461520.1">
    <property type="protein sequence ID" value="XP_044317455.1"/>
    <property type="gene ID" value="LOC123038061"/>
</dbReference>
<dbReference type="PANTHER" id="PTHR47331">
    <property type="entry name" value="PHD-TYPE DOMAIN-CONTAINING PROTEIN"/>
    <property type="match status" value="1"/>
</dbReference>
<dbReference type="InterPro" id="IPR043502">
    <property type="entry name" value="DNA/RNA_pol_sf"/>
</dbReference>
<name>A0ABM5JF62_DRORH</name>
<accession>A0ABM5JF62</accession>
<dbReference type="SUPFAM" id="SSF53098">
    <property type="entry name" value="Ribonuclease H-like"/>
    <property type="match status" value="1"/>
</dbReference>